<dbReference type="PROSITE" id="PS50181">
    <property type="entry name" value="FBOX"/>
    <property type="match status" value="1"/>
</dbReference>
<dbReference type="InterPro" id="IPR001810">
    <property type="entry name" value="F-box_dom"/>
</dbReference>
<dbReference type="FunFam" id="1.20.1280.50:FF:000030">
    <property type="entry name" value="F-box/kelch-repeat protein At3g61590"/>
    <property type="match status" value="1"/>
</dbReference>
<dbReference type="SMART" id="SM00256">
    <property type="entry name" value="FBOX"/>
    <property type="match status" value="1"/>
</dbReference>
<dbReference type="EMBL" id="JABFUD020000021">
    <property type="protein sequence ID" value="KAI5063701.1"/>
    <property type="molecule type" value="Genomic_DNA"/>
</dbReference>
<gene>
    <name evidence="2" type="ORF">GOP47_0022248</name>
</gene>
<dbReference type="Pfam" id="PF03478">
    <property type="entry name" value="Beta-prop_KIB1-4"/>
    <property type="match status" value="1"/>
</dbReference>
<evidence type="ECO:0000259" key="1">
    <source>
        <dbReference type="PROSITE" id="PS50181"/>
    </source>
</evidence>
<dbReference type="InterPro" id="IPR050796">
    <property type="entry name" value="SCF_F-box_component"/>
</dbReference>
<dbReference type="OrthoDB" id="3219396at2759"/>
<dbReference type="InterPro" id="IPR011043">
    <property type="entry name" value="Gal_Oxase/kelch_b-propeller"/>
</dbReference>
<dbReference type="InterPro" id="IPR036047">
    <property type="entry name" value="F-box-like_dom_sf"/>
</dbReference>
<sequence>MESLSQVFTPQLLAIQNHWEDWADGWSDGGIYHSHANNFVGCAAGSSKCAGEDFSKSLPDELLEKIFASLPTIYIFRAGAVCRRWNAITSSRRFFSLCQQKPLSGPWYFMYKESQNTEGLVYDPSAKKWHNFSLPLPESSAWFAASCNGLVCFADSSCGYVLYVCNLMTKTWLKIPEPHQHWSSDYYAVSMTCDRASNVQSAVVARSSQLPNDYSRWSFSIEACDSALQSWTTVASTILHGWRGGENSVICNGSFYCVIHSTAMVGSRNGECRLGLLSYELARGNLEVDTMPMPCPLTCVKLINCNERLIMVGGIGKSDVVRGIGIWELATEWREISRMPNKFFRGFGEFDDVFSSSGADELIYIHAYGSPQLLLFNMQQQTWRWSQKCPMVKKHPLHLFTGFCFEPCLNVSPWGGN</sequence>
<comment type="caution">
    <text evidence="2">The sequence shown here is derived from an EMBL/GenBank/DDBJ whole genome shotgun (WGS) entry which is preliminary data.</text>
</comment>
<dbReference type="AlphaFoldDB" id="A0A9D4Z8M1"/>
<proteinExistence type="predicted"/>
<accession>A0A9D4Z8M1</accession>
<protein>
    <recommendedName>
        <fullName evidence="1">F-box domain-containing protein</fullName>
    </recommendedName>
</protein>
<name>A0A9D4Z8M1_ADICA</name>
<dbReference type="SUPFAM" id="SSF81383">
    <property type="entry name" value="F-box domain"/>
    <property type="match status" value="1"/>
</dbReference>
<reference evidence="2" key="1">
    <citation type="submission" date="2021-01" db="EMBL/GenBank/DDBJ databases">
        <title>Adiantum capillus-veneris genome.</title>
        <authorList>
            <person name="Fang Y."/>
            <person name="Liao Q."/>
        </authorList>
    </citation>
    <scope>NUCLEOTIDE SEQUENCE</scope>
    <source>
        <strain evidence="2">H3</strain>
        <tissue evidence="2">Leaf</tissue>
    </source>
</reference>
<organism evidence="2 3">
    <name type="scientific">Adiantum capillus-veneris</name>
    <name type="common">Maidenhair fern</name>
    <dbReference type="NCBI Taxonomy" id="13818"/>
    <lineage>
        <taxon>Eukaryota</taxon>
        <taxon>Viridiplantae</taxon>
        <taxon>Streptophyta</taxon>
        <taxon>Embryophyta</taxon>
        <taxon>Tracheophyta</taxon>
        <taxon>Polypodiopsida</taxon>
        <taxon>Polypodiidae</taxon>
        <taxon>Polypodiales</taxon>
        <taxon>Pteridineae</taxon>
        <taxon>Pteridaceae</taxon>
        <taxon>Vittarioideae</taxon>
        <taxon>Adiantum</taxon>
    </lineage>
</organism>
<evidence type="ECO:0000313" key="3">
    <source>
        <dbReference type="Proteomes" id="UP000886520"/>
    </source>
</evidence>
<keyword evidence="3" id="KW-1185">Reference proteome</keyword>
<dbReference type="PANTHER" id="PTHR31672">
    <property type="entry name" value="BNACNNG10540D PROTEIN"/>
    <property type="match status" value="1"/>
</dbReference>
<dbReference type="Pfam" id="PF00646">
    <property type="entry name" value="F-box"/>
    <property type="match status" value="1"/>
</dbReference>
<dbReference type="InterPro" id="IPR015915">
    <property type="entry name" value="Kelch-typ_b-propeller"/>
</dbReference>
<evidence type="ECO:0000313" key="2">
    <source>
        <dbReference type="EMBL" id="KAI5063701.1"/>
    </source>
</evidence>
<dbReference type="Gene3D" id="1.20.1280.50">
    <property type="match status" value="1"/>
</dbReference>
<dbReference type="PANTHER" id="PTHR31672:SF2">
    <property type="entry name" value="F-BOX DOMAIN-CONTAINING PROTEIN"/>
    <property type="match status" value="1"/>
</dbReference>
<feature type="domain" description="F-box" evidence="1">
    <location>
        <begin position="52"/>
        <end position="98"/>
    </location>
</feature>
<dbReference type="Proteomes" id="UP000886520">
    <property type="component" value="Chromosome 21"/>
</dbReference>
<dbReference type="SUPFAM" id="SSF50965">
    <property type="entry name" value="Galactose oxidase, central domain"/>
    <property type="match status" value="1"/>
</dbReference>
<dbReference type="InterPro" id="IPR005174">
    <property type="entry name" value="KIB1-4_b-propeller"/>
</dbReference>
<dbReference type="Gene3D" id="2.120.10.80">
    <property type="entry name" value="Kelch-type beta propeller"/>
    <property type="match status" value="1"/>
</dbReference>